<proteinExistence type="predicted"/>
<dbReference type="EMBL" id="BLAL01000043">
    <property type="protein sequence ID" value="GES79160.1"/>
    <property type="molecule type" value="Genomic_DNA"/>
</dbReference>
<name>A0A2Z6S3E9_9GLOM</name>
<evidence type="ECO:0000313" key="3">
    <source>
        <dbReference type="Proteomes" id="UP000247702"/>
    </source>
</evidence>
<evidence type="ECO:0000313" key="2">
    <source>
        <dbReference type="EMBL" id="GES79160.1"/>
    </source>
</evidence>
<comment type="caution">
    <text evidence="1">The sequence shown here is derived from an EMBL/GenBank/DDBJ whole genome shotgun (WGS) entry which is preliminary data.</text>
</comment>
<accession>A0A2Z6S3E9</accession>
<keyword evidence="3" id="KW-1185">Reference proteome</keyword>
<organism evidence="1 3">
    <name type="scientific">Rhizophagus clarus</name>
    <dbReference type="NCBI Taxonomy" id="94130"/>
    <lineage>
        <taxon>Eukaryota</taxon>
        <taxon>Fungi</taxon>
        <taxon>Fungi incertae sedis</taxon>
        <taxon>Mucoromycota</taxon>
        <taxon>Glomeromycotina</taxon>
        <taxon>Glomeromycetes</taxon>
        <taxon>Glomerales</taxon>
        <taxon>Glomeraceae</taxon>
        <taxon>Rhizophagus</taxon>
    </lineage>
</organism>
<dbReference type="Proteomes" id="UP000615446">
    <property type="component" value="Unassembled WGS sequence"/>
</dbReference>
<dbReference type="AlphaFoldDB" id="A0A2Z6S3E9"/>
<sequence>MNSLLDALFNPIFTRSLVIGSLIFNNTGPIDSNVRKFITSLFHVRTVDAWLHSSFISDLASSFSPQRFLIDWDATRDWIRHNTDNVLPNLAQIFSY</sequence>
<dbReference type="EMBL" id="BEXD01004146">
    <property type="protein sequence ID" value="GBC07453.1"/>
    <property type="molecule type" value="Genomic_DNA"/>
</dbReference>
<gene>
    <name evidence="2" type="ORF">RCL2_000647400</name>
    <name evidence="1" type="ORF">RclHR1_07480013</name>
</gene>
<dbReference type="Proteomes" id="UP000247702">
    <property type="component" value="Unassembled WGS sequence"/>
</dbReference>
<reference evidence="2" key="2">
    <citation type="submission" date="2019-10" db="EMBL/GenBank/DDBJ databases">
        <title>Conservation and host-specific expression of non-tandemly repeated heterogenous ribosome RNA gene in arbuscular mycorrhizal fungi.</title>
        <authorList>
            <person name="Maeda T."/>
            <person name="Kobayashi Y."/>
            <person name="Nakagawa T."/>
            <person name="Ezawa T."/>
            <person name="Yamaguchi K."/>
            <person name="Bino T."/>
            <person name="Nishimoto Y."/>
            <person name="Shigenobu S."/>
            <person name="Kawaguchi M."/>
        </authorList>
    </citation>
    <scope>NUCLEOTIDE SEQUENCE</scope>
    <source>
        <strain evidence="2">HR1</strain>
    </source>
</reference>
<evidence type="ECO:0000313" key="1">
    <source>
        <dbReference type="EMBL" id="GBC07453.1"/>
    </source>
</evidence>
<reference evidence="1 3" key="1">
    <citation type="submission" date="2017-11" db="EMBL/GenBank/DDBJ databases">
        <title>The genome of Rhizophagus clarus HR1 reveals common genetic basis of auxotrophy among arbuscular mycorrhizal fungi.</title>
        <authorList>
            <person name="Kobayashi Y."/>
        </authorList>
    </citation>
    <scope>NUCLEOTIDE SEQUENCE [LARGE SCALE GENOMIC DNA]</scope>
    <source>
        <strain evidence="1 3">HR1</strain>
    </source>
</reference>
<protein>
    <submittedName>
        <fullName evidence="1">Uncharacterized protein</fullName>
    </submittedName>
</protein>